<evidence type="ECO:0000313" key="6">
    <source>
        <dbReference type="Proteomes" id="UP001158576"/>
    </source>
</evidence>
<organism evidence="5 6">
    <name type="scientific">Oikopleura dioica</name>
    <name type="common">Tunicate</name>
    <dbReference type="NCBI Taxonomy" id="34765"/>
    <lineage>
        <taxon>Eukaryota</taxon>
        <taxon>Metazoa</taxon>
        <taxon>Chordata</taxon>
        <taxon>Tunicata</taxon>
        <taxon>Appendicularia</taxon>
        <taxon>Copelata</taxon>
        <taxon>Oikopleuridae</taxon>
        <taxon>Oikopleura</taxon>
    </lineage>
</organism>
<proteinExistence type="predicted"/>
<feature type="compositionally biased region" description="Acidic residues" evidence="4">
    <location>
        <begin position="272"/>
        <end position="283"/>
    </location>
</feature>
<evidence type="ECO:0000256" key="3">
    <source>
        <dbReference type="ARBA" id="ARBA00022833"/>
    </source>
</evidence>
<keyword evidence="1" id="KW-0479">Metal-binding</keyword>
<feature type="region of interest" description="Disordered" evidence="4">
    <location>
        <begin position="86"/>
        <end position="180"/>
    </location>
</feature>
<evidence type="ECO:0000256" key="2">
    <source>
        <dbReference type="ARBA" id="ARBA00022771"/>
    </source>
</evidence>
<keyword evidence="3" id="KW-0862">Zinc</keyword>
<evidence type="ECO:0000256" key="4">
    <source>
        <dbReference type="SAM" id="MobiDB-lite"/>
    </source>
</evidence>
<dbReference type="PROSITE" id="PS00518">
    <property type="entry name" value="ZF_RING_1"/>
    <property type="match status" value="1"/>
</dbReference>
<dbReference type="EMBL" id="OU015568">
    <property type="protein sequence ID" value="CAG5089551.1"/>
    <property type="molecule type" value="Genomic_DNA"/>
</dbReference>
<reference evidence="5 6" key="1">
    <citation type="submission" date="2021-04" db="EMBL/GenBank/DDBJ databases">
        <authorList>
            <person name="Bliznina A."/>
        </authorList>
    </citation>
    <scope>NUCLEOTIDE SEQUENCE [LARGE SCALE GENOMIC DNA]</scope>
</reference>
<feature type="compositionally biased region" description="Basic and acidic residues" evidence="4">
    <location>
        <begin position="488"/>
        <end position="503"/>
    </location>
</feature>
<evidence type="ECO:0000256" key="1">
    <source>
        <dbReference type="ARBA" id="ARBA00022723"/>
    </source>
</evidence>
<sequence length="552" mass="62192">MRAMICISCGKAYDQASRLKLRLKKCKHRLCLLCLVENPNWRKVSGLDSSDSSIEDDDERPRRVFNCRMCGSPHRLDTEVLFGEQDEPEPATQQESSSSIQTPSITSLTPVSSTEFANFPAPGERPQAQSSPVEGTSAMERPTNRTQAQSSPAEGTSTMERPTKRKRKLPPKPNKSIFDDFDTFPEQEFKVEMVFHEPEEGKDDPPYFFRVPCLTKPDPTETSAESLVRNLIWAFVMDGSYSDEHMEPREVKSMLRWATERVKKKTVVEGDIPAEEDRESQEETADRPEPAAEVAPNSGEPQTEIMEENDLKTKYNHAVRVLNSFLIHQPPKPHAGISAAKNVAKLAELAQKMDNFLSGENLSIDLVQRMQIRLAEAIGEAISREAGLIFRYISVSTDFYKHKKTALEILSFRFSPEDQIIKELKEGVTLLENIAGAGGENHAIIPLREIYASHAMEAHRLIWAEILADLATSSEVDPRKLAAKSKKRDRDKIGNDARPKEEGNPAEEEEEHEGEIEELRRTMLKRAGNAASSSWAEKNLDFKVSSSMEDYF</sequence>
<feature type="region of interest" description="Disordered" evidence="4">
    <location>
        <begin position="268"/>
        <end position="303"/>
    </location>
</feature>
<keyword evidence="2" id="KW-0863">Zinc-finger</keyword>
<keyword evidence="6" id="KW-1185">Reference proteome</keyword>
<evidence type="ECO:0000313" key="5">
    <source>
        <dbReference type="EMBL" id="CAG5089551.1"/>
    </source>
</evidence>
<feature type="region of interest" description="Disordered" evidence="4">
    <location>
        <begin position="478"/>
        <end position="534"/>
    </location>
</feature>
<dbReference type="InterPro" id="IPR017907">
    <property type="entry name" value="Znf_RING_CS"/>
</dbReference>
<dbReference type="Proteomes" id="UP001158576">
    <property type="component" value="Chromosome PAR"/>
</dbReference>
<accession>A0ABN7RZQ7</accession>
<feature type="compositionally biased region" description="Acidic residues" evidence="4">
    <location>
        <begin position="504"/>
        <end position="516"/>
    </location>
</feature>
<protein>
    <submittedName>
        <fullName evidence="5">Oidioi.mRNA.OKI2018_I69.PAR.g12260.t1.cds</fullName>
    </submittedName>
</protein>
<feature type="compositionally biased region" description="Low complexity" evidence="4">
    <location>
        <begin position="92"/>
        <end position="107"/>
    </location>
</feature>
<name>A0ABN7RZQ7_OIKDI</name>
<gene>
    <name evidence="5" type="ORF">OKIOD_LOCUS3818</name>
</gene>
<feature type="compositionally biased region" description="Polar residues" evidence="4">
    <location>
        <begin position="144"/>
        <end position="160"/>
    </location>
</feature>